<evidence type="ECO:0000259" key="2">
    <source>
        <dbReference type="Pfam" id="PF01370"/>
    </source>
</evidence>
<protein>
    <submittedName>
        <fullName evidence="4">Epimerase</fullName>
    </submittedName>
</protein>
<dbReference type="InterPro" id="IPR036291">
    <property type="entry name" value="NAD(P)-bd_dom_sf"/>
</dbReference>
<dbReference type="Proteomes" id="UP000318717">
    <property type="component" value="Unassembled WGS sequence"/>
</dbReference>
<dbReference type="SUPFAM" id="SSF51735">
    <property type="entry name" value="NAD(P)-binding Rossmann-fold domains"/>
    <property type="match status" value="1"/>
</dbReference>
<gene>
    <name evidence="4" type="ORF">VIN01S_02410</name>
</gene>
<dbReference type="EMBL" id="BJLF01000001">
    <property type="protein sequence ID" value="GEA49437.1"/>
    <property type="molecule type" value="Genomic_DNA"/>
</dbReference>
<dbReference type="RefSeq" id="WP_141343794.1">
    <property type="nucleotide sequence ID" value="NZ_BJLF01000001.1"/>
</dbReference>
<name>A0A4Y3HQX8_9VIBR</name>
<keyword evidence="5" id="KW-1185">Reference proteome</keyword>
<feature type="domain" description="DUF1731" evidence="3">
    <location>
        <begin position="253"/>
        <end position="299"/>
    </location>
</feature>
<dbReference type="Pfam" id="PF01370">
    <property type="entry name" value="Epimerase"/>
    <property type="match status" value="1"/>
</dbReference>
<dbReference type="AlphaFoldDB" id="A0A4Y3HQX8"/>
<comment type="caution">
    <text evidence="4">The sequence shown here is derived from an EMBL/GenBank/DDBJ whole genome shotgun (WGS) entry which is preliminary data.</text>
</comment>
<reference evidence="4 5" key="1">
    <citation type="submission" date="2019-06" db="EMBL/GenBank/DDBJ databases">
        <title>Whole genome shotgun sequence of Vibrio inusitatus NBRC 102082.</title>
        <authorList>
            <person name="Hosoyama A."/>
            <person name="Uohara A."/>
            <person name="Ohji S."/>
            <person name="Ichikawa N."/>
        </authorList>
    </citation>
    <scope>NUCLEOTIDE SEQUENCE [LARGE SCALE GENOMIC DNA]</scope>
    <source>
        <strain evidence="4 5">NBRC 102082</strain>
    </source>
</reference>
<dbReference type="InterPro" id="IPR010099">
    <property type="entry name" value="SDR39U1"/>
</dbReference>
<dbReference type="NCBIfam" id="TIGR01777">
    <property type="entry name" value="yfcH"/>
    <property type="match status" value="1"/>
</dbReference>
<sequence>MHILITGGTGFIGRALVKQLIPHQMTILTRDSNNAAEQLKHVNPNCLHFVQSLEHLQDLSDFDAVINLAGEPIVNKRWSDAQKKRICDSRWNITRQIVDLIKRSSNPPKVFISGSAVGIYGDQNQIRVDEDTPYKPEGFPHYVCQEWEDIANQASSEQTRVALLRTGIVLGNNGGALEKMLLPYKLGLGGPLGSGQQYMPWIHIQDMVRAIQFILETEICAGVFNMVAPHPVTNKEFSQTLAKTLSRPHFLFTPKFAMQMALGESSCLLIDSVKAKPKRLTEMGFTFNYSRIQPALSQILAH</sequence>
<dbReference type="PANTHER" id="PTHR11092:SF0">
    <property type="entry name" value="EPIMERASE FAMILY PROTEIN SDR39U1"/>
    <property type="match status" value="1"/>
</dbReference>
<organism evidence="4 5">
    <name type="scientific">Vibrio inusitatus NBRC 102082</name>
    <dbReference type="NCBI Taxonomy" id="1219070"/>
    <lineage>
        <taxon>Bacteria</taxon>
        <taxon>Pseudomonadati</taxon>
        <taxon>Pseudomonadota</taxon>
        <taxon>Gammaproteobacteria</taxon>
        <taxon>Vibrionales</taxon>
        <taxon>Vibrionaceae</taxon>
        <taxon>Vibrio</taxon>
    </lineage>
</organism>
<dbReference type="OrthoDB" id="9801773at2"/>
<evidence type="ECO:0000313" key="5">
    <source>
        <dbReference type="Proteomes" id="UP000318717"/>
    </source>
</evidence>
<accession>A0A4Y3HQX8</accession>
<evidence type="ECO:0000313" key="4">
    <source>
        <dbReference type="EMBL" id="GEA49437.1"/>
    </source>
</evidence>
<comment type="similarity">
    <text evidence="1">Belongs to the NAD(P)-dependent epimerase/dehydratase family. SDR39U1 subfamily.</text>
</comment>
<proteinExistence type="inferred from homology"/>
<dbReference type="InterPro" id="IPR013549">
    <property type="entry name" value="DUF1731"/>
</dbReference>
<dbReference type="PANTHER" id="PTHR11092">
    <property type="entry name" value="SUGAR NUCLEOTIDE EPIMERASE RELATED"/>
    <property type="match status" value="1"/>
</dbReference>
<dbReference type="Gene3D" id="3.40.50.720">
    <property type="entry name" value="NAD(P)-binding Rossmann-like Domain"/>
    <property type="match status" value="1"/>
</dbReference>
<evidence type="ECO:0000259" key="3">
    <source>
        <dbReference type="Pfam" id="PF08338"/>
    </source>
</evidence>
<dbReference type="Pfam" id="PF08338">
    <property type="entry name" value="DUF1731"/>
    <property type="match status" value="1"/>
</dbReference>
<dbReference type="InterPro" id="IPR001509">
    <property type="entry name" value="Epimerase_deHydtase"/>
</dbReference>
<feature type="domain" description="NAD-dependent epimerase/dehydratase" evidence="2">
    <location>
        <begin position="3"/>
        <end position="217"/>
    </location>
</feature>
<evidence type="ECO:0000256" key="1">
    <source>
        <dbReference type="ARBA" id="ARBA00009353"/>
    </source>
</evidence>